<evidence type="ECO:0000313" key="3">
    <source>
        <dbReference type="EMBL" id="ACL59326.1"/>
    </source>
</evidence>
<dbReference type="HOGENOM" id="CLU_2343488_0_0_5"/>
<feature type="signal peptide" evidence="2">
    <location>
        <begin position="1"/>
        <end position="21"/>
    </location>
</feature>
<keyword evidence="4" id="KW-1185">Reference proteome</keyword>
<dbReference type="Proteomes" id="UP000008207">
    <property type="component" value="Chromosome"/>
</dbReference>
<name>B8IBS2_METNO</name>
<keyword evidence="2" id="KW-0732">Signal</keyword>
<sequence>MGFLLRAGLVIGLLAYASAPATTVTAGRPGPGLAEQAAAAVPATLDALPPGLRERMIREGEAAASRAIAAQLRASPGAPAAVETDREAAPPPPSREY</sequence>
<dbReference type="STRING" id="460265.Mnod_4457"/>
<evidence type="ECO:0000256" key="1">
    <source>
        <dbReference type="SAM" id="MobiDB-lite"/>
    </source>
</evidence>
<accession>B8IBS2</accession>
<protein>
    <submittedName>
        <fullName evidence="3">Uncharacterized protein</fullName>
    </submittedName>
</protein>
<dbReference type="AlphaFoldDB" id="B8IBS2"/>
<feature type="chain" id="PRO_5002873930" evidence="2">
    <location>
        <begin position="22"/>
        <end position="97"/>
    </location>
</feature>
<evidence type="ECO:0000313" key="4">
    <source>
        <dbReference type="Proteomes" id="UP000008207"/>
    </source>
</evidence>
<feature type="region of interest" description="Disordered" evidence="1">
    <location>
        <begin position="74"/>
        <end position="97"/>
    </location>
</feature>
<dbReference type="KEGG" id="mno:Mnod_4457"/>
<gene>
    <name evidence="3" type="ordered locus">Mnod_4457</name>
</gene>
<organism evidence="3 4">
    <name type="scientific">Methylobacterium nodulans (strain LMG 21967 / CNCM I-2342 / ORS 2060)</name>
    <dbReference type="NCBI Taxonomy" id="460265"/>
    <lineage>
        <taxon>Bacteria</taxon>
        <taxon>Pseudomonadati</taxon>
        <taxon>Pseudomonadota</taxon>
        <taxon>Alphaproteobacteria</taxon>
        <taxon>Hyphomicrobiales</taxon>
        <taxon>Methylobacteriaceae</taxon>
        <taxon>Methylobacterium</taxon>
    </lineage>
</organism>
<reference evidence="3 4" key="1">
    <citation type="submission" date="2009-01" db="EMBL/GenBank/DDBJ databases">
        <title>Complete sequence of chromosome of Methylobacterium nodulans ORS 2060.</title>
        <authorList>
            <consortium name="US DOE Joint Genome Institute"/>
            <person name="Lucas S."/>
            <person name="Copeland A."/>
            <person name="Lapidus A."/>
            <person name="Glavina del Rio T."/>
            <person name="Dalin E."/>
            <person name="Tice H."/>
            <person name="Bruce D."/>
            <person name="Goodwin L."/>
            <person name="Pitluck S."/>
            <person name="Sims D."/>
            <person name="Brettin T."/>
            <person name="Detter J.C."/>
            <person name="Han C."/>
            <person name="Larimer F."/>
            <person name="Land M."/>
            <person name="Hauser L."/>
            <person name="Kyrpides N."/>
            <person name="Ivanova N."/>
            <person name="Marx C.J."/>
            <person name="Richardson P."/>
        </authorList>
    </citation>
    <scope>NUCLEOTIDE SEQUENCE [LARGE SCALE GENOMIC DNA]</scope>
    <source>
        <strain evidence="4">LMG 21967 / CNCM I-2342 / ORS 2060</strain>
    </source>
</reference>
<dbReference type="RefSeq" id="WP_015930964.1">
    <property type="nucleotide sequence ID" value="NC_011894.1"/>
</dbReference>
<proteinExistence type="predicted"/>
<evidence type="ECO:0000256" key="2">
    <source>
        <dbReference type="SAM" id="SignalP"/>
    </source>
</evidence>
<dbReference type="EMBL" id="CP001349">
    <property type="protein sequence ID" value="ACL59326.1"/>
    <property type="molecule type" value="Genomic_DNA"/>
</dbReference>